<gene>
    <name evidence="1" type="ORF">M421DRAFT_426054</name>
</gene>
<dbReference type="EMBL" id="ML979008">
    <property type="protein sequence ID" value="KAF1923234.1"/>
    <property type="molecule type" value="Genomic_DNA"/>
</dbReference>
<evidence type="ECO:0000313" key="2">
    <source>
        <dbReference type="Proteomes" id="UP000800082"/>
    </source>
</evidence>
<accession>A0A6A5R8D0</accession>
<proteinExistence type="predicted"/>
<dbReference type="GeneID" id="54351946"/>
<dbReference type="AlphaFoldDB" id="A0A6A5R8D0"/>
<evidence type="ECO:0000313" key="1">
    <source>
        <dbReference type="EMBL" id="KAF1923234.1"/>
    </source>
</evidence>
<protein>
    <submittedName>
        <fullName evidence="1">Uncharacterized protein</fullName>
    </submittedName>
</protein>
<dbReference type="Proteomes" id="UP000800082">
    <property type="component" value="Unassembled WGS sequence"/>
</dbReference>
<name>A0A6A5R8D0_9PLEO</name>
<dbReference type="RefSeq" id="XP_033443487.1">
    <property type="nucleotide sequence ID" value="XM_033594278.1"/>
</dbReference>
<keyword evidence="2" id="KW-1185">Reference proteome</keyword>
<reference evidence="1" key="1">
    <citation type="journal article" date="2020" name="Stud. Mycol.">
        <title>101 Dothideomycetes genomes: a test case for predicting lifestyles and emergence of pathogens.</title>
        <authorList>
            <person name="Haridas S."/>
            <person name="Albert R."/>
            <person name="Binder M."/>
            <person name="Bloem J."/>
            <person name="Labutti K."/>
            <person name="Salamov A."/>
            <person name="Andreopoulos B."/>
            <person name="Baker S."/>
            <person name="Barry K."/>
            <person name="Bills G."/>
            <person name="Bluhm B."/>
            <person name="Cannon C."/>
            <person name="Castanera R."/>
            <person name="Culley D."/>
            <person name="Daum C."/>
            <person name="Ezra D."/>
            <person name="Gonzalez J."/>
            <person name="Henrissat B."/>
            <person name="Kuo A."/>
            <person name="Liang C."/>
            <person name="Lipzen A."/>
            <person name="Lutzoni F."/>
            <person name="Magnuson J."/>
            <person name="Mondo S."/>
            <person name="Nolan M."/>
            <person name="Ohm R."/>
            <person name="Pangilinan J."/>
            <person name="Park H.-J."/>
            <person name="Ramirez L."/>
            <person name="Alfaro M."/>
            <person name="Sun H."/>
            <person name="Tritt A."/>
            <person name="Yoshinaga Y."/>
            <person name="Zwiers L.-H."/>
            <person name="Turgeon B."/>
            <person name="Goodwin S."/>
            <person name="Spatafora J."/>
            <person name="Crous P."/>
            <person name="Grigoriev I."/>
        </authorList>
    </citation>
    <scope>NUCLEOTIDE SEQUENCE</scope>
    <source>
        <strain evidence="1">CBS 183.55</strain>
    </source>
</reference>
<organism evidence="1 2">
    <name type="scientific">Didymella exigua CBS 183.55</name>
    <dbReference type="NCBI Taxonomy" id="1150837"/>
    <lineage>
        <taxon>Eukaryota</taxon>
        <taxon>Fungi</taxon>
        <taxon>Dikarya</taxon>
        <taxon>Ascomycota</taxon>
        <taxon>Pezizomycotina</taxon>
        <taxon>Dothideomycetes</taxon>
        <taxon>Pleosporomycetidae</taxon>
        <taxon>Pleosporales</taxon>
        <taxon>Pleosporineae</taxon>
        <taxon>Didymellaceae</taxon>
        <taxon>Didymella</taxon>
    </lineage>
</organism>
<sequence length="142" mass="16277">MRLRLRLRLGCNAESRDCRCCSLLGTLPCSSSRKLRSELRCSKELDWSSIKTKSWLLPLVFRKSAVHQLTQQFQRGHVLPLQATSSWSDVCSRNLRRLQIDQTSTAVPENADAMMTYTQKFDATVRALSRSEYAKKLDPNKV</sequence>